<keyword evidence="5" id="KW-1185">Reference proteome</keyword>
<dbReference type="SUPFAM" id="SSF51735">
    <property type="entry name" value="NAD(P)-binding Rossmann-fold domains"/>
    <property type="match status" value="1"/>
</dbReference>
<evidence type="ECO:0000259" key="3">
    <source>
        <dbReference type="Pfam" id="PF03435"/>
    </source>
</evidence>
<dbReference type="GO" id="GO:0005739">
    <property type="term" value="C:mitochondrion"/>
    <property type="evidence" value="ECO:0007669"/>
    <property type="project" value="TreeGrafter"/>
</dbReference>
<dbReference type="PANTHER" id="PTHR12286">
    <property type="entry name" value="SACCHAROPINE DEHYDROGENASE-LIKE OXIDOREDUCTASE"/>
    <property type="match status" value="1"/>
</dbReference>
<comment type="similarity">
    <text evidence="1">Belongs to the saccharopine dehydrogenase family.</text>
</comment>
<keyword evidence="2" id="KW-0472">Membrane</keyword>
<dbReference type="AlphaFoldDB" id="A0A364L1C2"/>
<gene>
    <name evidence="4" type="ORF">BHQ10_005625</name>
</gene>
<evidence type="ECO:0000256" key="2">
    <source>
        <dbReference type="SAM" id="Phobius"/>
    </source>
</evidence>
<accession>A0A364L1C2</accession>
<comment type="caution">
    <text evidence="4">The sequence shown here is derived from an EMBL/GenBank/DDBJ whole genome shotgun (WGS) entry which is preliminary data.</text>
</comment>
<dbReference type="RefSeq" id="XP_040734129.1">
    <property type="nucleotide sequence ID" value="XM_040878122.1"/>
</dbReference>
<dbReference type="InterPro" id="IPR005097">
    <property type="entry name" value="Sacchrp_dh_NADP-bd"/>
</dbReference>
<dbReference type="GO" id="GO:0009247">
    <property type="term" value="P:glycolipid biosynthetic process"/>
    <property type="evidence" value="ECO:0007669"/>
    <property type="project" value="TreeGrafter"/>
</dbReference>
<name>A0A364L1C2_TALAM</name>
<dbReference type="InterPro" id="IPR051276">
    <property type="entry name" value="Saccharopine_DH-like_oxidrdct"/>
</dbReference>
<dbReference type="GO" id="GO:0005811">
    <property type="term" value="C:lipid droplet"/>
    <property type="evidence" value="ECO:0007669"/>
    <property type="project" value="TreeGrafter"/>
</dbReference>
<dbReference type="GeneID" id="63794841"/>
<feature type="domain" description="Saccharopine dehydrogenase NADP binding" evidence="3">
    <location>
        <begin position="8"/>
        <end position="137"/>
    </location>
</feature>
<dbReference type="OrthoDB" id="10268090at2759"/>
<evidence type="ECO:0000256" key="1">
    <source>
        <dbReference type="ARBA" id="ARBA00038048"/>
    </source>
</evidence>
<dbReference type="PANTHER" id="PTHR12286:SF5">
    <property type="entry name" value="SACCHAROPINE DEHYDROGENASE-LIKE OXIDOREDUCTASE"/>
    <property type="match status" value="1"/>
</dbReference>
<dbReference type="GO" id="GO:0005886">
    <property type="term" value="C:plasma membrane"/>
    <property type="evidence" value="ECO:0007669"/>
    <property type="project" value="TreeGrafter"/>
</dbReference>
<evidence type="ECO:0000313" key="4">
    <source>
        <dbReference type="EMBL" id="RAO69613.1"/>
    </source>
</evidence>
<proteinExistence type="inferred from homology"/>
<keyword evidence="2" id="KW-0812">Transmembrane</keyword>
<dbReference type="Pfam" id="PF03435">
    <property type="entry name" value="Sacchrp_dh_NADP"/>
    <property type="match status" value="1"/>
</dbReference>
<reference evidence="4 5" key="1">
    <citation type="journal article" date="2017" name="Biotechnol. Biofuels">
        <title>Differential beta-glucosidase expression as a function of carbon source availability in Talaromyces amestolkiae: a genomic and proteomic approach.</title>
        <authorList>
            <person name="de Eugenio L.I."/>
            <person name="Mendez-Liter J.A."/>
            <person name="Nieto-Dominguez M."/>
            <person name="Alonso L."/>
            <person name="Gil-Munoz J."/>
            <person name="Barriuso J."/>
            <person name="Prieto A."/>
            <person name="Martinez M.J."/>
        </authorList>
    </citation>
    <scope>NUCLEOTIDE SEQUENCE [LARGE SCALE GENOMIC DNA]</scope>
    <source>
        <strain evidence="4 5">CIB</strain>
    </source>
</reference>
<evidence type="ECO:0000313" key="5">
    <source>
        <dbReference type="Proteomes" id="UP000249363"/>
    </source>
</evidence>
<dbReference type="Proteomes" id="UP000249363">
    <property type="component" value="Unassembled WGS sequence"/>
</dbReference>
<keyword evidence="2" id="KW-1133">Transmembrane helix</keyword>
<sequence length="415" mass="45476">MSREFDLVLLGPTGYTGQYTSENIYKSFPNTLKWAVAGRSHSKIESLVQKWRQLGFDRPDPEILIVQMNLDDLHALAKRTRLIVNCVGPYHLYSTPVVEACAENGTHYVDVTGETPWVRKVLHQYHETAKKNGAIIIPSCGFESVPPDIVAWYTVNYLRTKLSAEPTEAVGCIYDIKASGASGGTSYTVISTLESANTSDLIKSMDSYCIAATPYPTTRTKPPKSLIEAIFGVRAVSDLGTLTSSPSGMVDETTVIRSSTLMSSLYGPHFTYREYLRVRNVLLGAAFHYALTIGVALLVFAPFRWIARRLVPAPGNGPTREEAVNDYSEFRVLVSSNQTDATTGKVKKVLGSISHRGDLYGLTGITSAAAAKIVLEREKEIKDISAGFVTPATLGQAYVEELERGGFNFEAKILD</sequence>
<organism evidence="4 5">
    <name type="scientific">Talaromyces amestolkiae</name>
    <dbReference type="NCBI Taxonomy" id="1196081"/>
    <lineage>
        <taxon>Eukaryota</taxon>
        <taxon>Fungi</taxon>
        <taxon>Dikarya</taxon>
        <taxon>Ascomycota</taxon>
        <taxon>Pezizomycotina</taxon>
        <taxon>Eurotiomycetes</taxon>
        <taxon>Eurotiomycetidae</taxon>
        <taxon>Eurotiales</taxon>
        <taxon>Trichocomaceae</taxon>
        <taxon>Talaromyces</taxon>
        <taxon>Talaromyces sect. Talaromyces</taxon>
    </lineage>
</organism>
<protein>
    <recommendedName>
        <fullName evidence="3">Saccharopine dehydrogenase NADP binding domain-containing protein</fullName>
    </recommendedName>
</protein>
<dbReference type="Gene3D" id="3.40.50.720">
    <property type="entry name" value="NAD(P)-binding Rossmann-like Domain"/>
    <property type="match status" value="1"/>
</dbReference>
<feature type="transmembrane region" description="Helical" evidence="2">
    <location>
        <begin position="281"/>
        <end position="301"/>
    </location>
</feature>
<dbReference type="InterPro" id="IPR036291">
    <property type="entry name" value="NAD(P)-bd_dom_sf"/>
</dbReference>
<dbReference type="EMBL" id="MIKG01000010">
    <property type="protein sequence ID" value="RAO69613.1"/>
    <property type="molecule type" value="Genomic_DNA"/>
</dbReference>